<dbReference type="NCBIfam" id="TIGR00675">
    <property type="entry name" value="dcm"/>
    <property type="match status" value="1"/>
</dbReference>
<evidence type="ECO:0000256" key="6">
    <source>
        <dbReference type="RuleBase" id="RU000416"/>
    </source>
</evidence>
<evidence type="ECO:0000256" key="4">
    <source>
        <dbReference type="ARBA" id="ARBA00022747"/>
    </source>
</evidence>
<dbReference type="AlphaFoldDB" id="A0A9W3SD95"/>
<dbReference type="GO" id="GO:0003886">
    <property type="term" value="F:DNA (cytosine-5-)-methyltransferase activity"/>
    <property type="evidence" value="ECO:0007669"/>
    <property type="project" value="UniProtKB-EC"/>
</dbReference>
<dbReference type="SUPFAM" id="SSF53335">
    <property type="entry name" value="S-adenosyl-L-methionine-dependent methyltransferases"/>
    <property type="match status" value="1"/>
</dbReference>
<comment type="similarity">
    <text evidence="5 6">Belongs to the class I-like SAM-binding methyltransferase superfamily. C5-methyltransferase family.</text>
</comment>
<evidence type="ECO:0000256" key="5">
    <source>
        <dbReference type="PROSITE-ProRule" id="PRU01016"/>
    </source>
</evidence>
<dbReference type="RefSeq" id="WP_094194562.1">
    <property type="nucleotide sequence ID" value="NZ_CP015350.1"/>
</dbReference>
<evidence type="ECO:0000256" key="7">
    <source>
        <dbReference type="RuleBase" id="RU000417"/>
    </source>
</evidence>
<dbReference type="Gene3D" id="3.90.120.10">
    <property type="entry name" value="DNA Methylase, subunit A, domain 2"/>
    <property type="match status" value="1"/>
</dbReference>
<dbReference type="PROSITE" id="PS51679">
    <property type="entry name" value="SAM_MT_C5"/>
    <property type="match status" value="1"/>
</dbReference>
<dbReference type="GO" id="GO:0032259">
    <property type="term" value="P:methylation"/>
    <property type="evidence" value="ECO:0007669"/>
    <property type="project" value="UniProtKB-KW"/>
</dbReference>
<dbReference type="PANTHER" id="PTHR46098">
    <property type="entry name" value="TRNA (CYTOSINE(38)-C(5))-METHYLTRANSFERASE"/>
    <property type="match status" value="1"/>
</dbReference>
<dbReference type="InterPro" id="IPR018117">
    <property type="entry name" value="C5_DNA_meth_AS"/>
</dbReference>
<dbReference type="InterPro" id="IPR029063">
    <property type="entry name" value="SAM-dependent_MTases_sf"/>
</dbReference>
<sequence>MTNNTFKYISLFSGVGGFEQALNRLGGKCVMSSEIDKFANQAYEVLYGHKTVGDVMKVAAGDVPNHDVLVGGFPCQAFSVAGKRLGFDDTRGTLFFEVARIAKEKQPKLLLLENVKGLISHDKGKTLDTIVKTLNDIGYTVDFNVLNSKYFGVPQNRERIFIVGVLNGESEPWEIEGNNVVAKGKKRIASYEGVKMFNFDWPAQETVTNRLRDILEDEVDERYYLSKEKTAKLVAQLEGQRPSITDEIKCYNPRNVDTGEQTRMQDRVYDTEGNTVALTTFLDRMNIAEPQVQSHDLTQTVIVRKHKVNIEGLQTLLRNSKKSVDKSNKVIALELDRPVTEVEHWFRTDSCFSIPSGGIWSDLKGILNINTDEYDAQVTEFIEKEGVFEKAGRFYEVDGLAPTLTRTSADEKIIEPQMIGRVDINGHDAIKRVYATEGISPTLTTMGGGHREPKIAVLGHSGSGGQKGYIYDSEGLCSCLTATDYKQPKQIAVQEVRPVLTPDRIEKRQNGRRFKENDEPAFTLTAQDRHGVAIREATKQGYAIAEVGDSINVQFPNSKTRRGRVGKGVAQTLETSCNQATLTPSYRIRKLTPKECFRLQGFADSEFDKLVGAGISNSQLYKMAGNAVTVNVIEAIGTRLLKYLLHNEIGSRYVTIEKGA</sequence>
<dbReference type="InterPro" id="IPR001525">
    <property type="entry name" value="C5_MeTfrase"/>
</dbReference>
<keyword evidence="1 5" id="KW-0489">Methyltransferase</keyword>
<dbReference type="REBASE" id="153234">
    <property type="entry name" value="M.Bth18246ORF39480P"/>
</dbReference>
<keyword evidence="2 5" id="KW-0808">Transferase</keyword>
<dbReference type="PRINTS" id="PR00105">
    <property type="entry name" value="C5METTRFRASE"/>
</dbReference>
<dbReference type="GO" id="GO:0009307">
    <property type="term" value="P:DNA restriction-modification system"/>
    <property type="evidence" value="ECO:0007669"/>
    <property type="project" value="UniProtKB-KW"/>
</dbReference>
<evidence type="ECO:0000256" key="3">
    <source>
        <dbReference type="ARBA" id="ARBA00022691"/>
    </source>
</evidence>
<dbReference type="Proteomes" id="UP000092743">
    <property type="component" value="Chromosome"/>
</dbReference>
<proteinExistence type="inferred from homology"/>
<dbReference type="PANTHER" id="PTHR46098:SF1">
    <property type="entry name" value="TRNA (CYTOSINE(38)-C(5))-METHYLTRANSFERASE"/>
    <property type="match status" value="1"/>
</dbReference>
<reference evidence="8 9" key="1">
    <citation type="submission" date="2016-04" db="EMBL/GenBank/DDBJ databases">
        <title>High quality genome of the nematocidal Bacillus thuringiensis MYBT18246.</title>
        <authorList>
            <person name="Hollensteiner J."/>
            <person name="Poehlein A."/>
            <person name="Sproeer C."/>
            <person name="Bunk B."/>
            <person name="Rosenstiel P."/>
            <person name="Schulenburg H."/>
            <person name="Liesegang H."/>
        </authorList>
    </citation>
    <scope>NUCLEOTIDE SEQUENCE [LARGE SCALE GENOMIC DNA]</scope>
    <source>
        <strain evidence="8 9">MYBT18246</strain>
    </source>
</reference>
<dbReference type="CDD" id="cd00315">
    <property type="entry name" value="Cyt_C5_DNA_methylase"/>
    <property type="match status" value="1"/>
</dbReference>
<comment type="catalytic activity">
    <reaction evidence="7">
        <text>a 2'-deoxycytidine in DNA + S-adenosyl-L-methionine = a 5-methyl-2'-deoxycytidine in DNA + S-adenosyl-L-homocysteine + H(+)</text>
        <dbReference type="Rhea" id="RHEA:13681"/>
        <dbReference type="Rhea" id="RHEA-COMP:11369"/>
        <dbReference type="Rhea" id="RHEA-COMP:11370"/>
        <dbReference type="ChEBI" id="CHEBI:15378"/>
        <dbReference type="ChEBI" id="CHEBI:57856"/>
        <dbReference type="ChEBI" id="CHEBI:59789"/>
        <dbReference type="ChEBI" id="CHEBI:85452"/>
        <dbReference type="ChEBI" id="CHEBI:85454"/>
        <dbReference type="EC" id="2.1.1.37"/>
    </reaction>
</comment>
<dbReference type="EMBL" id="CP015350">
    <property type="protein sequence ID" value="ANS49294.1"/>
    <property type="molecule type" value="Genomic_DNA"/>
</dbReference>
<dbReference type="PROSITE" id="PS00095">
    <property type="entry name" value="C5_MTASE_2"/>
    <property type="match status" value="1"/>
</dbReference>
<accession>A0A9W3SD95</accession>
<name>A0A9W3SD95_BACTU</name>
<evidence type="ECO:0000313" key="8">
    <source>
        <dbReference type="EMBL" id="ANS49294.1"/>
    </source>
</evidence>
<dbReference type="InterPro" id="IPR050750">
    <property type="entry name" value="C5-MTase"/>
</dbReference>
<dbReference type="Pfam" id="PF00145">
    <property type="entry name" value="DNA_methylase"/>
    <property type="match status" value="2"/>
</dbReference>
<gene>
    <name evidence="8" type="primary">hhaIM_1</name>
    <name evidence="8" type="ORF">BT246_39480</name>
</gene>
<protein>
    <recommendedName>
        <fullName evidence="7">Cytosine-specific methyltransferase</fullName>
        <ecNumber evidence="7">2.1.1.37</ecNumber>
    </recommendedName>
</protein>
<dbReference type="InterPro" id="IPR031303">
    <property type="entry name" value="C5_meth_CS"/>
</dbReference>
<dbReference type="EC" id="2.1.1.37" evidence="7"/>
<keyword evidence="4" id="KW-0680">Restriction system</keyword>
<organism evidence="8 9">
    <name type="scientific">Bacillus thuringiensis</name>
    <dbReference type="NCBI Taxonomy" id="1428"/>
    <lineage>
        <taxon>Bacteria</taxon>
        <taxon>Bacillati</taxon>
        <taxon>Bacillota</taxon>
        <taxon>Bacilli</taxon>
        <taxon>Bacillales</taxon>
        <taxon>Bacillaceae</taxon>
        <taxon>Bacillus</taxon>
        <taxon>Bacillus cereus group</taxon>
    </lineage>
</organism>
<evidence type="ECO:0000256" key="2">
    <source>
        <dbReference type="ARBA" id="ARBA00022679"/>
    </source>
</evidence>
<keyword evidence="3 5" id="KW-0949">S-adenosyl-L-methionine</keyword>
<dbReference type="Gene3D" id="3.40.50.150">
    <property type="entry name" value="Vaccinia Virus protein VP39"/>
    <property type="match status" value="1"/>
</dbReference>
<dbReference type="PROSITE" id="PS00094">
    <property type="entry name" value="C5_MTASE_1"/>
    <property type="match status" value="1"/>
</dbReference>
<evidence type="ECO:0000313" key="9">
    <source>
        <dbReference type="Proteomes" id="UP000092743"/>
    </source>
</evidence>
<evidence type="ECO:0000256" key="1">
    <source>
        <dbReference type="ARBA" id="ARBA00022603"/>
    </source>
</evidence>
<feature type="active site" evidence="5">
    <location>
        <position position="75"/>
    </location>
</feature>